<dbReference type="AlphaFoldDB" id="A0A1R0GSX5"/>
<proteinExistence type="predicted"/>
<comment type="caution">
    <text evidence="1">The sequence shown here is derived from an EMBL/GenBank/DDBJ whole genome shotgun (WGS) entry which is preliminary data.</text>
</comment>
<reference evidence="1 2" key="1">
    <citation type="journal article" date="2016" name="Mol. Biol. Evol.">
        <title>Genome-Wide Survey of Gut Fungi (Harpellales) Reveals the First Horizontally Transferred Ubiquitin Gene from a Mosquito Host.</title>
        <authorList>
            <person name="Wang Y."/>
            <person name="White M.M."/>
            <person name="Kvist S."/>
            <person name="Moncalvo J.M."/>
        </authorList>
    </citation>
    <scope>NUCLEOTIDE SEQUENCE [LARGE SCALE GENOMIC DNA]</scope>
    <source>
        <strain evidence="1 2">ALG-7-W6</strain>
    </source>
</reference>
<name>A0A1R0GSX5_9FUNG</name>
<evidence type="ECO:0000313" key="1">
    <source>
        <dbReference type="EMBL" id="OLY79979.1"/>
    </source>
</evidence>
<sequence length="129" mass="15074">MLQYTRFFVFLSLSVIHEAHLDKFRFMTEEMYNILVEIVKQNFKAASEFYPLPTAYIKLTDSENCYSSQIYNTPIPARYIYIVATDSMRINTATTAPANPNRILVLKHNKEVARFPEMHFFGESFSTNL</sequence>
<protein>
    <submittedName>
        <fullName evidence="1">Uncharacterized protein</fullName>
    </submittedName>
</protein>
<organism evidence="1 2">
    <name type="scientific">Smittium mucronatum</name>
    <dbReference type="NCBI Taxonomy" id="133383"/>
    <lineage>
        <taxon>Eukaryota</taxon>
        <taxon>Fungi</taxon>
        <taxon>Fungi incertae sedis</taxon>
        <taxon>Zoopagomycota</taxon>
        <taxon>Kickxellomycotina</taxon>
        <taxon>Harpellomycetes</taxon>
        <taxon>Harpellales</taxon>
        <taxon>Legeriomycetaceae</taxon>
        <taxon>Smittium</taxon>
    </lineage>
</organism>
<keyword evidence="2" id="KW-1185">Reference proteome</keyword>
<evidence type="ECO:0000313" key="2">
    <source>
        <dbReference type="Proteomes" id="UP000187455"/>
    </source>
</evidence>
<accession>A0A1R0GSX5</accession>
<dbReference type="Proteomes" id="UP000187455">
    <property type="component" value="Unassembled WGS sequence"/>
</dbReference>
<gene>
    <name evidence="1" type="ORF">AYI68_g5936</name>
</gene>
<dbReference type="EMBL" id="LSSL01003901">
    <property type="protein sequence ID" value="OLY79979.1"/>
    <property type="molecule type" value="Genomic_DNA"/>
</dbReference>